<accession>A0A5K7YXK1</accession>
<dbReference type="GO" id="GO:0008033">
    <property type="term" value="P:tRNA processing"/>
    <property type="evidence" value="ECO:0007669"/>
    <property type="project" value="UniProtKB-KW"/>
</dbReference>
<dbReference type="RefSeq" id="WP_155318919.1">
    <property type="nucleotide sequence ID" value="NZ_AP021874.1"/>
</dbReference>
<evidence type="ECO:0000256" key="1">
    <source>
        <dbReference type="ARBA" id="ARBA00007963"/>
    </source>
</evidence>
<gene>
    <name evidence="6" type="ORF">DSCA_49540</name>
</gene>
<dbReference type="AlphaFoldDB" id="A0A5K7YXK1"/>
<evidence type="ECO:0000256" key="3">
    <source>
        <dbReference type="ARBA" id="ARBA00022723"/>
    </source>
</evidence>
<dbReference type="OrthoDB" id="164090at2"/>
<proteinExistence type="inferred from homology"/>
<protein>
    <submittedName>
        <fullName evidence="6">Protein archease</fullName>
    </submittedName>
</protein>
<dbReference type="PANTHER" id="PTHR12682:SF11">
    <property type="entry name" value="PROTEIN ARCHEASE"/>
    <property type="match status" value="1"/>
</dbReference>
<comment type="similarity">
    <text evidence="1">Belongs to the archease family.</text>
</comment>
<name>A0A5K7YXK1_9BACT</name>
<dbReference type="InterPro" id="IPR023572">
    <property type="entry name" value="Archease_dom"/>
</dbReference>
<dbReference type="GO" id="GO:0046872">
    <property type="term" value="F:metal ion binding"/>
    <property type="evidence" value="ECO:0007669"/>
    <property type="project" value="UniProtKB-KW"/>
</dbReference>
<dbReference type="EMBL" id="AP021874">
    <property type="protein sequence ID" value="BBO71024.1"/>
    <property type="molecule type" value="Genomic_DNA"/>
</dbReference>
<evidence type="ECO:0000313" key="6">
    <source>
        <dbReference type="EMBL" id="BBO71024.1"/>
    </source>
</evidence>
<keyword evidence="7" id="KW-1185">Reference proteome</keyword>
<organism evidence="6 7">
    <name type="scientific">Desulfosarcina alkanivorans</name>
    <dbReference type="NCBI Taxonomy" id="571177"/>
    <lineage>
        <taxon>Bacteria</taxon>
        <taxon>Pseudomonadati</taxon>
        <taxon>Thermodesulfobacteriota</taxon>
        <taxon>Desulfobacteria</taxon>
        <taxon>Desulfobacterales</taxon>
        <taxon>Desulfosarcinaceae</taxon>
        <taxon>Desulfosarcina</taxon>
    </lineage>
</organism>
<keyword evidence="3" id="KW-0479">Metal-binding</keyword>
<dbReference type="KEGG" id="dalk:DSCA_49540"/>
<evidence type="ECO:0000259" key="5">
    <source>
        <dbReference type="Pfam" id="PF01951"/>
    </source>
</evidence>
<feature type="domain" description="Archease" evidence="5">
    <location>
        <begin position="5"/>
        <end position="139"/>
    </location>
</feature>
<evidence type="ECO:0000256" key="4">
    <source>
        <dbReference type="ARBA" id="ARBA00022837"/>
    </source>
</evidence>
<sequence>MTETYTLLDHTADLRIRVSGTDPADLFQNAGLALFDLIADPVRLKPREIIEVAVTGDDPADLMVNYLRELLYLWTGEEKLVERIDIVHLTDTAVSARVSADRYQPGRHEIRNEIKAVTYHQIEVSRTESGWRAMVVFDI</sequence>
<dbReference type="SUPFAM" id="SSF69819">
    <property type="entry name" value="MTH1598-like"/>
    <property type="match status" value="1"/>
</dbReference>
<evidence type="ECO:0000313" key="7">
    <source>
        <dbReference type="Proteomes" id="UP000427906"/>
    </source>
</evidence>
<dbReference type="InterPro" id="IPR036820">
    <property type="entry name" value="Archease_dom_sf"/>
</dbReference>
<keyword evidence="4" id="KW-0106">Calcium</keyword>
<dbReference type="Pfam" id="PF01951">
    <property type="entry name" value="Archease"/>
    <property type="match status" value="1"/>
</dbReference>
<evidence type="ECO:0000256" key="2">
    <source>
        <dbReference type="ARBA" id="ARBA00022694"/>
    </source>
</evidence>
<dbReference type="Proteomes" id="UP000427906">
    <property type="component" value="Chromosome"/>
</dbReference>
<dbReference type="PANTHER" id="PTHR12682">
    <property type="entry name" value="ARCHEASE"/>
    <property type="match status" value="1"/>
</dbReference>
<dbReference type="Gene3D" id="3.55.10.10">
    <property type="entry name" value="Archease domain"/>
    <property type="match status" value="1"/>
</dbReference>
<keyword evidence="2" id="KW-0819">tRNA processing</keyword>
<dbReference type="InterPro" id="IPR002804">
    <property type="entry name" value="Archease"/>
</dbReference>
<reference evidence="6 7" key="1">
    <citation type="submission" date="2019-11" db="EMBL/GenBank/DDBJ databases">
        <title>Comparative genomics of hydrocarbon-degrading Desulfosarcina strains.</title>
        <authorList>
            <person name="Watanabe M."/>
            <person name="Kojima H."/>
            <person name="Fukui M."/>
        </authorList>
    </citation>
    <scope>NUCLEOTIDE SEQUENCE [LARGE SCALE GENOMIC DNA]</scope>
    <source>
        <strain evidence="6 7">PL12</strain>
    </source>
</reference>